<evidence type="ECO:0000256" key="3">
    <source>
        <dbReference type="ARBA" id="ARBA00011245"/>
    </source>
</evidence>
<dbReference type="Pfam" id="PF00725">
    <property type="entry name" value="3HCDH"/>
    <property type="match status" value="2"/>
</dbReference>
<evidence type="ECO:0000256" key="7">
    <source>
        <dbReference type="ARBA" id="ARBA00023027"/>
    </source>
</evidence>
<dbReference type="InterPro" id="IPR036291">
    <property type="entry name" value="NAD(P)-bd_dom_sf"/>
</dbReference>
<dbReference type="PANTHER" id="PTHR23309:SF49">
    <property type="entry name" value="PEROXISOMAL BIFUNCTIONAL ENZYME"/>
    <property type="match status" value="1"/>
</dbReference>
<dbReference type="SUPFAM" id="SSF51735">
    <property type="entry name" value="NAD(P)-binding Rossmann-fold domains"/>
    <property type="match status" value="1"/>
</dbReference>
<proteinExistence type="predicted"/>
<evidence type="ECO:0000256" key="6">
    <source>
        <dbReference type="ARBA" id="ARBA00023002"/>
    </source>
</evidence>
<evidence type="ECO:0000256" key="13">
    <source>
        <dbReference type="ARBA" id="ARBA00049556"/>
    </source>
</evidence>
<keyword evidence="11" id="KW-0456">Lyase</keyword>
<evidence type="ECO:0000313" key="16">
    <source>
        <dbReference type="EMBL" id="MCV2870194.1"/>
    </source>
</evidence>
<dbReference type="CDD" id="cd06558">
    <property type="entry name" value="crotonase-like"/>
    <property type="match status" value="1"/>
</dbReference>
<evidence type="ECO:0000256" key="8">
    <source>
        <dbReference type="ARBA" id="ARBA00023098"/>
    </source>
</evidence>
<comment type="subcellular location">
    <subcellularLocation>
        <location evidence="1">Peroxisome</location>
    </subcellularLocation>
</comment>
<keyword evidence="9" id="KW-0576">Peroxisome</keyword>
<feature type="domain" description="3-hydroxyacyl-CoA dehydrogenase C-terminal" evidence="14">
    <location>
        <begin position="601"/>
        <end position="685"/>
    </location>
</feature>
<accession>A0ABT2ZGD7</accession>
<organism evidence="16 17">
    <name type="scientific">Albidovulum marisflavi</name>
    <dbReference type="NCBI Taxonomy" id="2984159"/>
    <lineage>
        <taxon>Bacteria</taxon>
        <taxon>Pseudomonadati</taxon>
        <taxon>Pseudomonadota</taxon>
        <taxon>Alphaproteobacteria</taxon>
        <taxon>Rhodobacterales</taxon>
        <taxon>Paracoccaceae</taxon>
        <taxon>Albidovulum</taxon>
    </lineage>
</organism>
<dbReference type="Gene3D" id="3.40.50.720">
    <property type="entry name" value="NAD(P)-binding Rossmann-like Domain"/>
    <property type="match status" value="1"/>
</dbReference>
<evidence type="ECO:0000256" key="4">
    <source>
        <dbReference type="ARBA" id="ARBA00022832"/>
    </source>
</evidence>
<feature type="domain" description="3-hydroxyacyl-CoA dehydrogenase NAD binding" evidence="15">
    <location>
        <begin position="294"/>
        <end position="468"/>
    </location>
</feature>
<evidence type="ECO:0000259" key="14">
    <source>
        <dbReference type="Pfam" id="PF00725"/>
    </source>
</evidence>
<dbReference type="Pfam" id="PF00378">
    <property type="entry name" value="ECH_1"/>
    <property type="match status" value="1"/>
</dbReference>
<comment type="caution">
    <text evidence="16">The sequence shown here is derived from an EMBL/GenBank/DDBJ whole genome shotgun (WGS) entry which is preliminary data.</text>
</comment>
<feature type="domain" description="3-hydroxyacyl-CoA dehydrogenase C-terminal" evidence="14">
    <location>
        <begin position="486"/>
        <end position="565"/>
    </location>
</feature>
<evidence type="ECO:0000256" key="9">
    <source>
        <dbReference type="ARBA" id="ARBA00023140"/>
    </source>
</evidence>
<gene>
    <name evidence="16" type="ORF">OEW28_16310</name>
</gene>
<evidence type="ECO:0000256" key="2">
    <source>
        <dbReference type="ARBA" id="ARBA00005005"/>
    </source>
</evidence>
<keyword evidence="17" id="KW-1185">Reference proteome</keyword>
<comment type="pathway">
    <text evidence="2">Lipid metabolism; fatty acid beta-oxidation.</text>
</comment>
<dbReference type="SUPFAM" id="SSF52096">
    <property type="entry name" value="ClpP/crotonase"/>
    <property type="match status" value="1"/>
</dbReference>
<evidence type="ECO:0000256" key="11">
    <source>
        <dbReference type="ARBA" id="ARBA00023239"/>
    </source>
</evidence>
<dbReference type="PANTHER" id="PTHR23309">
    <property type="entry name" value="3-HYDROXYACYL-COA DEHYROGENASE"/>
    <property type="match status" value="1"/>
</dbReference>
<keyword evidence="8" id="KW-0443">Lipid metabolism</keyword>
<evidence type="ECO:0000256" key="12">
    <source>
        <dbReference type="ARBA" id="ARBA00023268"/>
    </source>
</evidence>
<keyword evidence="12" id="KW-0511">Multifunctional enzyme</keyword>
<evidence type="ECO:0000256" key="5">
    <source>
        <dbReference type="ARBA" id="ARBA00022963"/>
    </source>
</evidence>
<evidence type="ECO:0000256" key="10">
    <source>
        <dbReference type="ARBA" id="ARBA00023235"/>
    </source>
</evidence>
<evidence type="ECO:0000313" key="17">
    <source>
        <dbReference type="Proteomes" id="UP001652542"/>
    </source>
</evidence>
<name>A0ABT2ZGD7_9RHOB</name>
<keyword evidence="5" id="KW-0442">Lipid degradation</keyword>
<sequence>MAELVRAVNSDGIALLRIVNPPLNLLSQPVRVALLAALEAAEADPSVEAIVLAAEGPNWSAGEDIKELDLPATRPSLSDVCDAVAASLKPVAAAMRGSVSGGGLELALAAGTRVASADARFGFPWVALGMAPGAGGTQRAPRLIGARAALELMLGGQMMSAQGARAAGLIDAVSDDAVSAAKDIARAMAGGAPPPVRPATADGVDRPGAYLAAVAEARAALRDTQTEAPARIMECIEAAALLPEAEGYEFERVAYEELRASPEAAALRHLHQAERRLLRNPDLGAIEIAPRRTVALAGETLVVADLARDLLHRGWRVTLFDPATEILTRTIGLVAARFEHDEAQGRMSAAARQEAWARFDGATEFRDLQGVDVVCDLSDLAGREAEARMAEFGRVAAEGAILATSATGPNLDKAIAVSRRPAAVVGLRPAGPETSRLFEIAASRITDREILAAVLGLLVQSGRSAVRTGLGSGSLGEHLFGALRFAADTLLEEGASPYQVDAVMVAQGWHAGPYAALDRQGLISDLEWRARLEAEEVRPLGNAGIGLALLELGRGGVATGAGYYRHEARDGEPVQDPDVLRILAEHRGGPGRTISAQEIRTRLGAALANEGARLIEEGLARRPSDIDIVAILGMGAPRTTGGPMHAAERAGLLTVRNVLRKLAQGRDERFWRPAAIWDEMIRSGRRFADLNGA</sequence>
<dbReference type="InterPro" id="IPR006176">
    <property type="entry name" value="3-OHacyl-CoA_DH_NAD-bd"/>
</dbReference>
<dbReference type="SUPFAM" id="SSF48179">
    <property type="entry name" value="6-phosphogluconate dehydrogenase C-terminal domain-like"/>
    <property type="match status" value="2"/>
</dbReference>
<dbReference type="Gene3D" id="1.10.1040.50">
    <property type="match status" value="1"/>
</dbReference>
<dbReference type="Gene3D" id="3.90.226.10">
    <property type="entry name" value="2-enoyl-CoA Hydratase, Chain A, domain 1"/>
    <property type="match status" value="1"/>
</dbReference>
<dbReference type="Pfam" id="PF02737">
    <property type="entry name" value="3HCDH_N"/>
    <property type="match status" value="1"/>
</dbReference>
<comment type="subunit">
    <text evidence="3">Monomer.</text>
</comment>
<dbReference type="InterPro" id="IPR006108">
    <property type="entry name" value="3HC_DH_C"/>
</dbReference>
<dbReference type="InterPro" id="IPR001753">
    <property type="entry name" value="Enoyl-CoA_hydra/iso"/>
</dbReference>
<keyword evidence="6" id="KW-0560">Oxidoreductase</keyword>
<keyword evidence="10" id="KW-0413">Isomerase</keyword>
<protein>
    <submittedName>
        <fullName evidence="16">Enoyl-CoA hydratase-related protein</fullName>
    </submittedName>
</protein>
<evidence type="ECO:0000256" key="1">
    <source>
        <dbReference type="ARBA" id="ARBA00004275"/>
    </source>
</evidence>
<keyword evidence="4" id="KW-0276">Fatty acid metabolism</keyword>
<dbReference type="Proteomes" id="UP001652542">
    <property type="component" value="Unassembled WGS sequence"/>
</dbReference>
<reference evidence="16 17" key="1">
    <citation type="submission" date="2022-10" db="EMBL/GenBank/DDBJ databases">
        <title>Defluviimonas sp. nov., isolated from ocean surface water.</title>
        <authorList>
            <person name="He W."/>
            <person name="Wang L."/>
            <person name="Zhang D.-F."/>
        </authorList>
    </citation>
    <scope>NUCLEOTIDE SEQUENCE [LARGE SCALE GENOMIC DNA]</scope>
    <source>
        <strain evidence="16 17">WL0002</strain>
    </source>
</reference>
<dbReference type="InterPro" id="IPR008927">
    <property type="entry name" value="6-PGluconate_DH-like_C_sf"/>
</dbReference>
<evidence type="ECO:0000259" key="15">
    <source>
        <dbReference type="Pfam" id="PF02737"/>
    </source>
</evidence>
<comment type="catalytic activity">
    <reaction evidence="13">
        <text>a (3S)-3-hydroxyacyl-CoA + NAD(+) = a 3-oxoacyl-CoA + NADH + H(+)</text>
        <dbReference type="Rhea" id="RHEA:22432"/>
        <dbReference type="ChEBI" id="CHEBI:15378"/>
        <dbReference type="ChEBI" id="CHEBI:57318"/>
        <dbReference type="ChEBI" id="CHEBI:57540"/>
        <dbReference type="ChEBI" id="CHEBI:57945"/>
        <dbReference type="ChEBI" id="CHEBI:90726"/>
        <dbReference type="EC" id="1.1.1.35"/>
    </reaction>
</comment>
<dbReference type="RefSeq" id="WP_263735869.1">
    <property type="nucleotide sequence ID" value="NZ_JAOWKY010000005.1"/>
</dbReference>
<dbReference type="InterPro" id="IPR029045">
    <property type="entry name" value="ClpP/crotonase-like_dom_sf"/>
</dbReference>
<dbReference type="EMBL" id="JAOWKY010000005">
    <property type="protein sequence ID" value="MCV2870194.1"/>
    <property type="molecule type" value="Genomic_DNA"/>
</dbReference>
<keyword evidence="7" id="KW-0520">NAD</keyword>